<comment type="catalytic activity">
    <reaction evidence="3">
        <text>L-glutaminyl-[protein] + H2O = L-glutamyl-[protein] + NH4(+)</text>
        <dbReference type="Rhea" id="RHEA:16441"/>
        <dbReference type="Rhea" id="RHEA-COMP:10207"/>
        <dbReference type="Rhea" id="RHEA-COMP:10208"/>
        <dbReference type="ChEBI" id="CHEBI:15377"/>
        <dbReference type="ChEBI" id="CHEBI:28938"/>
        <dbReference type="ChEBI" id="CHEBI:29973"/>
        <dbReference type="ChEBI" id="CHEBI:30011"/>
        <dbReference type="EC" id="3.5.1.44"/>
    </reaction>
</comment>
<dbReference type="PANTHER" id="PTHR35147:SF3">
    <property type="entry name" value="CHEMORECEPTOR GLUTAMINE DEAMIDASE CHED 1-RELATED"/>
    <property type="match status" value="1"/>
</dbReference>
<reference evidence="4 5" key="1">
    <citation type="submission" date="2012-02" db="EMBL/GenBank/DDBJ databases">
        <title>Shotgun genome sequence of Phaeospirillum photometricum DSM 122.</title>
        <authorList>
            <person name="Duquesne K."/>
            <person name="Sturgis J."/>
        </authorList>
    </citation>
    <scope>NUCLEOTIDE SEQUENCE [LARGE SCALE GENOMIC DNA]</scope>
    <source>
        <strain evidence="5">DSM122</strain>
    </source>
</reference>
<comment type="function">
    <text evidence="3">Probably deamidates glutamine residues to glutamate on methyl-accepting chemotaxis receptors (MCPs), playing an important role in chemotaxis.</text>
</comment>
<keyword evidence="2 3" id="KW-0378">Hydrolase</keyword>
<evidence type="ECO:0000256" key="1">
    <source>
        <dbReference type="ARBA" id="ARBA00022500"/>
    </source>
</evidence>
<dbReference type="GO" id="GO:0050568">
    <property type="term" value="F:protein-glutamine glutaminase activity"/>
    <property type="evidence" value="ECO:0007669"/>
    <property type="project" value="UniProtKB-UniRule"/>
</dbReference>
<dbReference type="PANTHER" id="PTHR35147">
    <property type="entry name" value="CHEMORECEPTOR GLUTAMINE DEAMIDASE CHED-RELATED"/>
    <property type="match status" value="1"/>
</dbReference>
<evidence type="ECO:0000313" key="4">
    <source>
        <dbReference type="EMBL" id="CCG08374.1"/>
    </source>
</evidence>
<dbReference type="PATRIC" id="fig|1150469.3.peg.1974"/>
<dbReference type="InterPro" id="IPR038592">
    <property type="entry name" value="CheD-like_sf"/>
</dbReference>
<organism evidence="4 5">
    <name type="scientific">Pararhodospirillum photometricum DSM 122</name>
    <dbReference type="NCBI Taxonomy" id="1150469"/>
    <lineage>
        <taxon>Bacteria</taxon>
        <taxon>Pseudomonadati</taxon>
        <taxon>Pseudomonadota</taxon>
        <taxon>Alphaproteobacteria</taxon>
        <taxon>Rhodospirillales</taxon>
        <taxon>Rhodospirillaceae</taxon>
        <taxon>Pararhodospirillum</taxon>
    </lineage>
</organism>
<comment type="similarity">
    <text evidence="3">Belongs to the CheD family.</text>
</comment>
<dbReference type="Proteomes" id="UP000033220">
    <property type="component" value="Chromosome DSM 122"/>
</dbReference>
<dbReference type="GO" id="GO:0006935">
    <property type="term" value="P:chemotaxis"/>
    <property type="evidence" value="ECO:0007669"/>
    <property type="project" value="UniProtKB-UniRule"/>
</dbReference>
<dbReference type="CDD" id="cd16352">
    <property type="entry name" value="CheD"/>
    <property type="match status" value="1"/>
</dbReference>
<dbReference type="HAMAP" id="MF_01440">
    <property type="entry name" value="CheD"/>
    <property type="match status" value="1"/>
</dbReference>
<dbReference type="eggNOG" id="COG1871">
    <property type="taxonomic scope" value="Bacteria"/>
</dbReference>
<proteinExistence type="inferred from homology"/>
<dbReference type="HOGENOM" id="CLU_087854_0_1_5"/>
<keyword evidence="5" id="KW-1185">Reference proteome</keyword>
<dbReference type="AlphaFoldDB" id="H6SK59"/>
<dbReference type="InterPro" id="IPR005659">
    <property type="entry name" value="Chemorcpt_Glu_NH3ase_CheD"/>
</dbReference>
<dbReference type="SUPFAM" id="SSF64438">
    <property type="entry name" value="CNF1/YfiH-like putative cysteine hydrolases"/>
    <property type="match status" value="1"/>
</dbReference>
<dbReference type="InterPro" id="IPR011324">
    <property type="entry name" value="Cytotoxic_necrot_fac-like_cat"/>
</dbReference>
<keyword evidence="1 3" id="KW-0145">Chemotaxis</keyword>
<sequence>MIPMTNDPTISRRRVVDPRTGSTLIRLQRSEHHVSRVLSEVLSCEIAACVALCVHDGQRSLGGMMSVLLPARSQDAMVSAACERYGVHVLERLFIDLERAGGRRTRLEARLYGGAERDPADLSAGPRTVALIERVLEEWGIVISEQDTGGLNVRRVQFSPVTGRARVSVLDEVRADQILLQEVRRAPVLMHGPSGTIEVYE</sequence>
<dbReference type="EMBL" id="HE663493">
    <property type="protein sequence ID" value="CCG08374.1"/>
    <property type="molecule type" value="Genomic_DNA"/>
</dbReference>
<dbReference type="EC" id="3.5.1.44" evidence="3"/>
<dbReference type="Pfam" id="PF03975">
    <property type="entry name" value="CheD"/>
    <property type="match status" value="1"/>
</dbReference>
<evidence type="ECO:0000256" key="2">
    <source>
        <dbReference type="ARBA" id="ARBA00022801"/>
    </source>
</evidence>
<protein>
    <recommendedName>
        <fullName evidence="3">Probable chemoreceptor glutamine deamidase CheD</fullName>
        <ecNumber evidence="3">3.5.1.44</ecNumber>
    </recommendedName>
</protein>
<evidence type="ECO:0000313" key="5">
    <source>
        <dbReference type="Proteomes" id="UP000033220"/>
    </source>
</evidence>
<dbReference type="Gene3D" id="3.30.1330.200">
    <property type="match status" value="1"/>
</dbReference>
<gene>
    <name evidence="3" type="primary">cheD</name>
    <name evidence="4" type="ORF">RSPPHO_01748</name>
</gene>
<dbReference type="STRING" id="1150469.RSPPHO_01748"/>
<dbReference type="KEGG" id="rpm:RSPPHO_01748"/>
<evidence type="ECO:0000256" key="3">
    <source>
        <dbReference type="HAMAP-Rule" id="MF_01440"/>
    </source>
</evidence>
<name>H6SK59_PARPM</name>
<accession>H6SK59</accession>